<dbReference type="eggNOG" id="COG0639">
    <property type="taxonomic scope" value="Bacteria"/>
</dbReference>
<dbReference type="RefSeq" id="WP_012595774.1">
    <property type="nucleotide sequence ID" value="NC_011726.1"/>
</dbReference>
<organism evidence="1 2">
    <name type="scientific">Rippkaea orientalis (strain PCC 8801 / RF-1)</name>
    <name type="common">Cyanothece sp. (strain PCC 8801)</name>
    <dbReference type="NCBI Taxonomy" id="41431"/>
    <lineage>
        <taxon>Bacteria</taxon>
        <taxon>Bacillati</taxon>
        <taxon>Cyanobacteriota</taxon>
        <taxon>Cyanophyceae</taxon>
        <taxon>Oscillatoriophycideae</taxon>
        <taxon>Chroococcales</taxon>
        <taxon>Aphanothecaceae</taxon>
        <taxon>Rippkaea</taxon>
        <taxon>Rippkaea orientalis</taxon>
    </lineage>
</organism>
<sequence>MTSNLYDEDYNLWSDQQIAALKNRDVDALDWDNLASDLDYPKYWIDHQLVMVISSLLELYGDFNTEDFEKYHWKTFVDTNRLMLNGVLEDWPHYSDKIKSAIPRAYLSAVNLIERHCKTKGFEFNFPDTCPFSFEQILEDGWYPV</sequence>
<dbReference type="EMBL" id="CP001287">
    <property type="protein sequence ID" value="ACK66507.1"/>
    <property type="molecule type" value="Genomic_DNA"/>
</dbReference>
<dbReference type="AlphaFoldDB" id="B7K3W7"/>
<proteinExistence type="predicted"/>
<protein>
    <recommendedName>
        <fullName evidence="3">DUF29 domain-containing protein</fullName>
    </recommendedName>
</protein>
<dbReference type="HOGENOM" id="CLU_116670_1_0_3"/>
<dbReference type="KEGG" id="cyp:PCC8801_2498"/>
<keyword evidence="2" id="KW-1185">Reference proteome</keyword>
<gene>
    <name evidence="1" type="ordered locus">PCC8801_2498</name>
</gene>
<dbReference type="Proteomes" id="UP000008204">
    <property type="component" value="Chromosome"/>
</dbReference>
<evidence type="ECO:0000313" key="1">
    <source>
        <dbReference type="EMBL" id="ACK66507.1"/>
    </source>
</evidence>
<dbReference type="InterPro" id="IPR002636">
    <property type="entry name" value="DUF29"/>
</dbReference>
<evidence type="ECO:0000313" key="2">
    <source>
        <dbReference type="Proteomes" id="UP000008204"/>
    </source>
</evidence>
<dbReference type="STRING" id="41431.PCC8801_2498"/>
<dbReference type="PANTHER" id="PTHR34235">
    <property type="entry name" value="SLR1203 PROTEIN-RELATED"/>
    <property type="match status" value="1"/>
</dbReference>
<name>B7K3W7_RIPO1</name>
<dbReference type="Pfam" id="PF01724">
    <property type="entry name" value="DUF29"/>
    <property type="match status" value="1"/>
</dbReference>
<dbReference type="OrthoDB" id="424590at2"/>
<dbReference type="Gene3D" id="1.20.1220.20">
    <property type="entry name" value="Uncharcterised protein PF01724"/>
    <property type="match status" value="1"/>
</dbReference>
<dbReference type="PANTHER" id="PTHR34235:SF3">
    <property type="entry name" value="SLR1203 PROTEIN"/>
    <property type="match status" value="1"/>
</dbReference>
<reference evidence="2" key="1">
    <citation type="journal article" date="2011" name="MBio">
        <title>Novel metabolic attributes of the genus Cyanothece, comprising a group of unicellular nitrogen-fixing Cyanobacteria.</title>
        <authorList>
            <person name="Bandyopadhyay A."/>
            <person name="Elvitigala T."/>
            <person name="Welsh E."/>
            <person name="Stockel J."/>
            <person name="Liberton M."/>
            <person name="Min H."/>
            <person name="Sherman L.A."/>
            <person name="Pakrasi H.B."/>
        </authorList>
    </citation>
    <scope>NUCLEOTIDE SEQUENCE [LARGE SCALE GENOMIC DNA]</scope>
    <source>
        <strain evidence="2">PCC 8801</strain>
    </source>
</reference>
<evidence type="ECO:0008006" key="3">
    <source>
        <dbReference type="Google" id="ProtNLM"/>
    </source>
</evidence>
<accession>B7K3W7</accession>